<sequence>MTELIDPQITISSPYFLHPNENPSLILVSPALTSSNYNTWSRAMRLALLSKNKLQFVDSTILAPTLLDPMYPAWERCNTMVISWLNHSVSPSIFSSDIYRISDLQEEISIFKQDDKSVTDYFTELKILWDELLHFRPLPACSCATPCSCGVLQTIKRYNEDDCVIRFLKGLNDKYLSVRSQIMLLDPLPTINKVFSMVIQQERQFAISASKVFVNNIGASETPSDSSVHAVTKKPIAYSNVDKRFCTYCQWLRHTVETCFKKNGFPPGYKVRGPTRANNIYSDDVAEHSYVSVDNSANNSGLI</sequence>
<reference evidence="2 3" key="1">
    <citation type="submission" date="2021-09" db="EMBL/GenBank/DDBJ databases">
        <title>Genomic insights and catalytic innovation underlie evolution of tropane alkaloids biosynthesis.</title>
        <authorList>
            <person name="Wang Y.-J."/>
            <person name="Tian T."/>
            <person name="Huang J.-P."/>
            <person name="Huang S.-X."/>
        </authorList>
    </citation>
    <scope>NUCLEOTIDE SEQUENCE [LARGE SCALE GENOMIC DNA]</scope>
    <source>
        <strain evidence="2">KIB-2018</strain>
        <tissue evidence="2">Leaf</tissue>
    </source>
</reference>
<dbReference type="PANTHER" id="PTHR37610">
    <property type="entry name" value="CCHC-TYPE DOMAIN-CONTAINING PROTEIN"/>
    <property type="match status" value="1"/>
</dbReference>
<dbReference type="Proteomes" id="UP001159364">
    <property type="component" value="Linkage Group LG04"/>
</dbReference>
<dbReference type="Pfam" id="PF14244">
    <property type="entry name" value="Retrotran_gag_3"/>
    <property type="match status" value="1"/>
</dbReference>
<name>A0AAV8TLZ5_9ROSI</name>
<keyword evidence="3" id="KW-1185">Reference proteome</keyword>
<dbReference type="PANTHER" id="PTHR37610:SF55">
    <property type="entry name" value="RETROTRANSPOSON COPIA-LIKE N-TERMINAL DOMAIN-CONTAINING PROTEIN"/>
    <property type="match status" value="1"/>
</dbReference>
<dbReference type="AlphaFoldDB" id="A0AAV8TLZ5"/>
<dbReference type="EMBL" id="JAIWQS010000004">
    <property type="protein sequence ID" value="KAJ8766964.1"/>
    <property type="molecule type" value="Genomic_DNA"/>
</dbReference>
<organism evidence="2 3">
    <name type="scientific">Erythroxylum novogranatense</name>
    <dbReference type="NCBI Taxonomy" id="1862640"/>
    <lineage>
        <taxon>Eukaryota</taxon>
        <taxon>Viridiplantae</taxon>
        <taxon>Streptophyta</taxon>
        <taxon>Embryophyta</taxon>
        <taxon>Tracheophyta</taxon>
        <taxon>Spermatophyta</taxon>
        <taxon>Magnoliopsida</taxon>
        <taxon>eudicotyledons</taxon>
        <taxon>Gunneridae</taxon>
        <taxon>Pentapetalae</taxon>
        <taxon>rosids</taxon>
        <taxon>fabids</taxon>
        <taxon>Malpighiales</taxon>
        <taxon>Erythroxylaceae</taxon>
        <taxon>Erythroxylum</taxon>
    </lineage>
</organism>
<proteinExistence type="predicted"/>
<evidence type="ECO:0000259" key="1">
    <source>
        <dbReference type="Pfam" id="PF14244"/>
    </source>
</evidence>
<dbReference type="InterPro" id="IPR029472">
    <property type="entry name" value="Copia-like_N"/>
</dbReference>
<accession>A0AAV8TLZ5</accession>
<gene>
    <name evidence="2" type="ORF">K2173_012439</name>
</gene>
<evidence type="ECO:0000313" key="2">
    <source>
        <dbReference type="EMBL" id="KAJ8766964.1"/>
    </source>
</evidence>
<evidence type="ECO:0000313" key="3">
    <source>
        <dbReference type="Proteomes" id="UP001159364"/>
    </source>
</evidence>
<feature type="domain" description="Retrotransposon Copia-like N-terminal" evidence="1">
    <location>
        <begin position="18"/>
        <end position="64"/>
    </location>
</feature>
<comment type="caution">
    <text evidence="2">The sequence shown here is derived from an EMBL/GenBank/DDBJ whole genome shotgun (WGS) entry which is preliminary data.</text>
</comment>
<protein>
    <recommendedName>
        <fullName evidence="1">Retrotransposon Copia-like N-terminal domain-containing protein</fullName>
    </recommendedName>
</protein>